<evidence type="ECO:0000256" key="8">
    <source>
        <dbReference type="SAM" id="MobiDB-lite"/>
    </source>
</evidence>
<dbReference type="Gene3D" id="3.40.50.150">
    <property type="entry name" value="Vaccinia Virus protein VP39"/>
    <property type="match status" value="1"/>
</dbReference>
<dbReference type="PROSITE" id="PS51620">
    <property type="entry name" value="SAM_TRM61"/>
    <property type="match status" value="1"/>
</dbReference>
<organism evidence="10 11">
    <name type="scientific">Coccomyxa viridis</name>
    <dbReference type="NCBI Taxonomy" id="1274662"/>
    <lineage>
        <taxon>Eukaryota</taxon>
        <taxon>Viridiplantae</taxon>
        <taxon>Chlorophyta</taxon>
        <taxon>core chlorophytes</taxon>
        <taxon>Trebouxiophyceae</taxon>
        <taxon>Trebouxiophyceae incertae sedis</taxon>
        <taxon>Coccomyxaceae</taxon>
        <taxon>Coccomyxa</taxon>
    </lineage>
</organism>
<evidence type="ECO:0000256" key="3">
    <source>
        <dbReference type="ARBA" id="ARBA00022603"/>
    </source>
</evidence>
<dbReference type="InterPro" id="IPR029063">
    <property type="entry name" value="SAM-dependent_MTases_sf"/>
</dbReference>
<evidence type="ECO:0000256" key="5">
    <source>
        <dbReference type="ARBA" id="ARBA00022691"/>
    </source>
</evidence>
<sequence length="422" mass="45569">MMLHQPSPGDTAGVTKSRTIADGDLVIVYERIDAMKSYFVDAQKTYHGRFGLFPVQDWIGKPFGSRVYSKGTGGGQQGWIYLLAPTPELWTMVLRHRTQILYAADISIICMYLELRPGCTVLESGTGSGSLTHALARAIAPTGHVHTFDFHQQRASEAEAEFNRHGLGKLVAVQHRNIEEHGFPEELHGKADALFLDLPGPWKARSLALSSVVKSAEACLRPDGIFCAFSPCIEQVQRTCEALASCSFTAPRTMECLLRSYEVSNEKMVIDLSRAEEATLESRKRKRQTKETKDSRGRAVRAKTNGAMRGRDAAQQSQTPRADPLPGSESKDQHMGSPAADSVAPEAPEQAPEPASAAGAAPAAASAATAEAGAPEVKAVAAAEQRSGDGKVFQVLALPTADARGHTGYLTFARRLVEFIEP</sequence>
<evidence type="ECO:0000256" key="4">
    <source>
        <dbReference type="ARBA" id="ARBA00022679"/>
    </source>
</evidence>
<evidence type="ECO:0000256" key="2">
    <source>
        <dbReference type="ARBA" id="ARBA00012796"/>
    </source>
</evidence>
<evidence type="ECO:0000313" key="11">
    <source>
        <dbReference type="Proteomes" id="UP001497392"/>
    </source>
</evidence>
<evidence type="ECO:0000313" key="10">
    <source>
        <dbReference type="EMBL" id="CAL5220318.1"/>
    </source>
</evidence>
<keyword evidence="6" id="KW-0819">tRNA processing</keyword>
<dbReference type="CDD" id="cd02440">
    <property type="entry name" value="AdoMet_MTases"/>
    <property type="match status" value="1"/>
</dbReference>
<keyword evidence="3" id="KW-0489">Methyltransferase</keyword>
<evidence type="ECO:0000256" key="1">
    <source>
        <dbReference type="ARBA" id="ARBA00004123"/>
    </source>
</evidence>
<gene>
    <name evidence="10" type="primary">g2307</name>
    <name evidence="10" type="ORF">VP750_LOCUS1977</name>
</gene>
<comment type="subcellular location">
    <subcellularLocation>
        <location evidence="1">Nucleus</location>
    </subcellularLocation>
</comment>
<feature type="compositionally biased region" description="Low complexity" evidence="8">
    <location>
        <begin position="344"/>
        <end position="363"/>
    </location>
</feature>
<keyword evidence="7" id="KW-0539">Nucleus</keyword>
<evidence type="ECO:0000256" key="6">
    <source>
        <dbReference type="ARBA" id="ARBA00022694"/>
    </source>
</evidence>
<dbReference type="InterPro" id="IPR049470">
    <property type="entry name" value="TRM61_C"/>
</dbReference>
<dbReference type="EC" id="2.1.1.220" evidence="2"/>
<keyword evidence="5" id="KW-0949">S-adenosyl-L-methionine</keyword>
<dbReference type="InterPro" id="IPR014816">
    <property type="entry name" value="tRNA_MeTrfase_Gcd14"/>
</dbReference>
<evidence type="ECO:0000256" key="7">
    <source>
        <dbReference type="ARBA" id="ARBA00023242"/>
    </source>
</evidence>
<dbReference type="SUPFAM" id="SSF53335">
    <property type="entry name" value="S-adenosyl-L-methionine-dependent methyltransferases"/>
    <property type="match status" value="1"/>
</dbReference>
<dbReference type="PANTHER" id="PTHR12133:SF2">
    <property type="entry name" value="TRNA (ADENINE(58)-N(1))-METHYLTRANSFERASE CATALYTIC SUBUNIT TRMT61A"/>
    <property type="match status" value="1"/>
</dbReference>
<dbReference type="Proteomes" id="UP001497392">
    <property type="component" value="Unassembled WGS sequence"/>
</dbReference>
<comment type="caution">
    <text evidence="10">The sequence shown here is derived from an EMBL/GenBank/DDBJ whole genome shotgun (WGS) entry which is preliminary data.</text>
</comment>
<keyword evidence="11" id="KW-1185">Reference proteome</keyword>
<reference evidence="10 11" key="1">
    <citation type="submission" date="2024-06" db="EMBL/GenBank/DDBJ databases">
        <authorList>
            <person name="Kraege A."/>
            <person name="Thomma B."/>
        </authorList>
    </citation>
    <scope>NUCLEOTIDE SEQUENCE [LARGE SCALE GENOMIC DNA]</scope>
</reference>
<protein>
    <recommendedName>
        <fullName evidence="2">tRNA (adenine(58)-N(1))-methyltransferase</fullName>
        <ecNumber evidence="2">2.1.1.220</ecNumber>
    </recommendedName>
</protein>
<dbReference type="Gene3D" id="3.10.330.20">
    <property type="match status" value="1"/>
</dbReference>
<keyword evidence="4" id="KW-0808">Transferase</keyword>
<dbReference type="EMBL" id="CAXHTA020000003">
    <property type="protein sequence ID" value="CAL5220318.1"/>
    <property type="molecule type" value="Genomic_DNA"/>
</dbReference>
<accession>A0ABP1FQ99</accession>
<feature type="domain" description="tRNA (adenine(58)-N(1))-methyltransferase catalytic subunit TRM61 C-terminal" evidence="9">
    <location>
        <begin position="78"/>
        <end position="303"/>
    </location>
</feature>
<name>A0ABP1FQ99_9CHLO</name>
<dbReference type="Pfam" id="PF08704">
    <property type="entry name" value="GCD14"/>
    <property type="match status" value="1"/>
</dbReference>
<feature type="region of interest" description="Disordered" evidence="8">
    <location>
        <begin position="276"/>
        <end position="363"/>
    </location>
</feature>
<proteinExistence type="predicted"/>
<evidence type="ECO:0000259" key="9">
    <source>
        <dbReference type="Pfam" id="PF08704"/>
    </source>
</evidence>
<dbReference type="PANTHER" id="PTHR12133">
    <property type="entry name" value="TRNA (ADENINE(58)-N(1))-METHYLTRANSFERASE"/>
    <property type="match status" value="1"/>
</dbReference>